<evidence type="ECO:0000313" key="1">
    <source>
        <dbReference type="EMBL" id="KAK3780622.1"/>
    </source>
</evidence>
<accession>A0AAE1A442</accession>
<gene>
    <name evidence="1" type="ORF">RRG08_044847</name>
</gene>
<dbReference type="Proteomes" id="UP001283361">
    <property type="component" value="Unassembled WGS sequence"/>
</dbReference>
<comment type="caution">
    <text evidence="1">The sequence shown here is derived from an EMBL/GenBank/DDBJ whole genome shotgun (WGS) entry which is preliminary data.</text>
</comment>
<proteinExistence type="predicted"/>
<protein>
    <submittedName>
        <fullName evidence="1">Uncharacterized protein</fullName>
    </submittedName>
</protein>
<organism evidence="1 2">
    <name type="scientific">Elysia crispata</name>
    <name type="common">lettuce slug</name>
    <dbReference type="NCBI Taxonomy" id="231223"/>
    <lineage>
        <taxon>Eukaryota</taxon>
        <taxon>Metazoa</taxon>
        <taxon>Spiralia</taxon>
        <taxon>Lophotrochozoa</taxon>
        <taxon>Mollusca</taxon>
        <taxon>Gastropoda</taxon>
        <taxon>Heterobranchia</taxon>
        <taxon>Euthyneura</taxon>
        <taxon>Panpulmonata</taxon>
        <taxon>Sacoglossa</taxon>
        <taxon>Placobranchoidea</taxon>
        <taxon>Plakobranchidae</taxon>
        <taxon>Elysia</taxon>
    </lineage>
</organism>
<sequence length="80" mass="8939">MGETNLKGSLRSWRVVSILHQDSIKVRRWMTQLQSVQARPLRPAHTALPCHCQDDPAGMFDSDLHLGPSVSPCWSSITIS</sequence>
<evidence type="ECO:0000313" key="2">
    <source>
        <dbReference type="Proteomes" id="UP001283361"/>
    </source>
</evidence>
<keyword evidence="2" id="KW-1185">Reference proteome</keyword>
<name>A0AAE1A442_9GAST</name>
<dbReference type="AlphaFoldDB" id="A0AAE1A442"/>
<reference evidence="1" key="1">
    <citation type="journal article" date="2023" name="G3 (Bethesda)">
        <title>A reference genome for the long-term kleptoplast-retaining sea slug Elysia crispata morphotype clarki.</title>
        <authorList>
            <person name="Eastman K.E."/>
            <person name="Pendleton A.L."/>
            <person name="Shaikh M.A."/>
            <person name="Suttiyut T."/>
            <person name="Ogas R."/>
            <person name="Tomko P."/>
            <person name="Gavelis G."/>
            <person name="Widhalm J.R."/>
            <person name="Wisecaver J.H."/>
        </authorList>
    </citation>
    <scope>NUCLEOTIDE SEQUENCE</scope>
    <source>
        <strain evidence="1">ECLA1</strain>
    </source>
</reference>
<dbReference type="EMBL" id="JAWDGP010002698">
    <property type="protein sequence ID" value="KAK3780622.1"/>
    <property type="molecule type" value="Genomic_DNA"/>
</dbReference>